<keyword evidence="17" id="KW-1185">Reference proteome</keyword>
<dbReference type="PANTHER" id="PTHR37016:SF3">
    <property type="entry name" value="NEUTRAL PROTEASE 2-RELATED"/>
    <property type="match status" value="1"/>
</dbReference>
<dbReference type="EC" id="3.4.24.39" evidence="3"/>
<evidence type="ECO:0000256" key="13">
    <source>
        <dbReference type="PIRSR" id="PIRSR601384-2"/>
    </source>
</evidence>
<keyword evidence="8" id="KW-0378">Hydrolase</keyword>
<feature type="active site" evidence="12">
    <location>
        <position position="329"/>
    </location>
</feature>
<dbReference type="PANTHER" id="PTHR37016">
    <property type="match status" value="1"/>
</dbReference>
<evidence type="ECO:0000256" key="3">
    <source>
        <dbReference type="ARBA" id="ARBA00012431"/>
    </source>
</evidence>
<keyword evidence="4 16" id="KW-0645">Protease</keyword>
<comment type="catalytic activity">
    <reaction evidence="1">
        <text>Preferential cleavage of bonds with hydrophobic residues in P1'. Also 3-Asn-|-Gln-4 and 8-Gly-|-Ser-9 bonds in insulin B chain.</text>
        <dbReference type="EC" id="3.4.24.39"/>
    </reaction>
</comment>
<evidence type="ECO:0000256" key="8">
    <source>
        <dbReference type="ARBA" id="ARBA00022801"/>
    </source>
</evidence>
<feature type="signal peptide" evidence="15">
    <location>
        <begin position="1"/>
        <end position="21"/>
    </location>
</feature>
<feature type="binding site" evidence="13">
    <location>
        <position position="348"/>
    </location>
    <ligand>
        <name>Zn(2+)</name>
        <dbReference type="ChEBI" id="CHEBI:29105"/>
        <note>catalytic</note>
    </ligand>
</feature>
<dbReference type="Proteomes" id="UP000305067">
    <property type="component" value="Unassembled WGS sequence"/>
</dbReference>
<evidence type="ECO:0000256" key="4">
    <source>
        <dbReference type="ARBA" id="ARBA00022670"/>
    </source>
</evidence>
<feature type="disulfide bond" evidence="14">
    <location>
        <begin position="279"/>
        <end position="298"/>
    </location>
</feature>
<dbReference type="SUPFAM" id="SSF55486">
    <property type="entry name" value="Metalloproteases ('zincins'), catalytic domain"/>
    <property type="match status" value="1"/>
</dbReference>
<gene>
    <name evidence="16" type="ORF">BDV98DRAFT_551499</name>
</gene>
<dbReference type="GO" id="GO:0004222">
    <property type="term" value="F:metalloendopeptidase activity"/>
    <property type="evidence" value="ECO:0007669"/>
    <property type="project" value="InterPro"/>
</dbReference>
<comment type="cofactor">
    <cofactor evidence="13">
        <name>Zn(2+)</name>
        <dbReference type="ChEBI" id="CHEBI:29105"/>
    </cofactor>
    <text evidence="13">Binds 1 zinc ion per subunit.</text>
</comment>
<name>A0A5C3QFI7_9AGAR</name>
<feature type="disulfide bond" evidence="14">
    <location>
        <begin position="205"/>
        <end position="272"/>
    </location>
</feature>
<dbReference type="Pfam" id="PF02102">
    <property type="entry name" value="Peptidase_M35"/>
    <property type="match status" value="1"/>
</dbReference>
<organism evidence="16 17">
    <name type="scientific">Pterulicium gracile</name>
    <dbReference type="NCBI Taxonomy" id="1884261"/>
    <lineage>
        <taxon>Eukaryota</taxon>
        <taxon>Fungi</taxon>
        <taxon>Dikarya</taxon>
        <taxon>Basidiomycota</taxon>
        <taxon>Agaricomycotina</taxon>
        <taxon>Agaricomycetes</taxon>
        <taxon>Agaricomycetidae</taxon>
        <taxon>Agaricales</taxon>
        <taxon>Pleurotineae</taxon>
        <taxon>Pterulaceae</taxon>
        <taxon>Pterulicium</taxon>
    </lineage>
</organism>
<evidence type="ECO:0000256" key="1">
    <source>
        <dbReference type="ARBA" id="ARBA00001187"/>
    </source>
</evidence>
<proteinExistence type="inferred from homology"/>
<sequence length="385" mass="41988">MFFFGPTTIFVLACNVFLSQAALVPPDLRAARQPAKADDVLSITLSNAKGQSVKSIDDLRLSAKVTNVGGAPIKVVKFGGIWNGSPTQSFIVRKGGEEVKFVGIIPQLALTFNEHGFYTTLAPNQTITVEHKLAVLYDFSAAGSGEYSFEPLAALAPDVPSTPLTVLKAAPEKELTLTVVDDVEDRLLEPEPNDKGLGKRATNVCLDPIKRRFITASYLESKHLAKIAARYVLLRGRDALFQSYFKTNIAASIRTRFTGVETEFVPARTLNCADITGSCTGGNVIAYTVIRTSNIYYCDIFYREVSSDRLCSHQYTDATLIRGGTTLHEMVHANSAANNVPNTNWVIDYGYGCLFDQTLPTAQRAKNADSFNCFATQVFTGCPII</sequence>
<dbReference type="CDD" id="cd11008">
    <property type="entry name" value="M35_deuterolysin_like"/>
    <property type="match status" value="1"/>
</dbReference>
<keyword evidence="11" id="KW-0865">Zymogen</keyword>
<evidence type="ECO:0000256" key="7">
    <source>
        <dbReference type="ARBA" id="ARBA00022729"/>
    </source>
</evidence>
<dbReference type="InterPro" id="IPR024079">
    <property type="entry name" value="MetalloPept_cat_dom_sf"/>
</dbReference>
<evidence type="ECO:0000256" key="14">
    <source>
        <dbReference type="PIRSR" id="PIRSR601384-3"/>
    </source>
</evidence>
<evidence type="ECO:0000256" key="15">
    <source>
        <dbReference type="SAM" id="SignalP"/>
    </source>
</evidence>
<protein>
    <recommendedName>
        <fullName evidence="3">deuterolysin</fullName>
        <ecNumber evidence="3">3.4.24.39</ecNumber>
    </recommendedName>
</protein>
<dbReference type="Gene3D" id="2.60.40.2970">
    <property type="match status" value="1"/>
</dbReference>
<dbReference type="AlphaFoldDB" id="A0A5C3QFI7"/>
<evidence type="ECO:0000256" key="5">
    <source>
        <dbReference type="ARBA" id="ARBA00022685"/>
    </source>
</evidence>
<feature type="binding site" evidence="13">
    <location>
        <position position="332"/>
    </location>
    <ligand>
        <name>Zn(2+)</name>
        <dbReference type="ChEBI" id="CHEBI:29105"/>
        <note>catalytic</note>
    </ligand>
</feature>
<feature type="chain" id="PRO_5022864352" description="deuterolysin" evidence="15">
    <location>
        <begin position="22"/>
        <end position="385"/>
    </location>
</feature>
<evidence type="ECO:0000256" key="11">
    <source>
        <dbReference type="ARBA" id="ARBA00023145"/>
    </source>
</evidence>
<dbReference type="OrthoDB" id="412874at2759"/>
<dbReference type="GO" id="GO:0006508">
    <property type="term" value="P:proteolysis"/>
    <property type="evidence" value="ECO:0007669"/>
    <property type="project" value="UniProtKB-KW"/>
</dbReference>
<keyword evidence="5" id="KW-0165">Cleavage on pair of basic residues</keyword>
<comment type="similarity">
    <text evidence="2">Belongs to the peptidase M35 family.</text>
</comment>
<evidence type="ECO:0000256" key="12">
    <source>
        <dbReference type="PIRSR" id="PIRSR601384-1"/>
    </source>
</evidence>
<keyword evidence="7 15" id="KW-0732">Signal</keyword>
<evidence type="ECO:0000256" key="2">
    <source>
        <dbReference type="ARBA" id="ARBA00010279"/>
    </source>
</evidence>
<evidence type="ECO:0000256" key="10">
    <source>
        <dbReference type="ARBA" id="ARBA00023049"/>
    </source>
</evidence>
<evidence type="ECO:0000256" key="6">
    <source>
        <dbReference type="ARBA" id="ARBA00022723"/>
    </source>
</evidence>
<dbReference type="STRING" id="1884261.A0A5C3QFI7"/>
<reference evidence="16 17" key="1">
    <citation type="journal article" date="2019" name="Nat. Ecol. Evol.">
        <title>Megaphylogeny resolves global patterns of mushroom evolution.</title>
        <authorList>
            <person name="Varga T."/>
            <person name="Krizsan K."/>
            <person name="Foldi C."/>
            <person name="Dima B."/>
            <person name="Sanchez-Garcia M."/>
            <person name="Sanchez-Ramirez S."/>
            <person name="Szollosi G.J."/>
            <person name="Szarkandi J.G."/>
            <person name="Papp V."/>
            <person name="Albert L."/>
            <person name="Andreopoulos W."/>
            <person name="Angelini C."/>
            <person name="Antonin V."/>
            <person name="Barry K.W."/>
            <person name="Bougher N.L."/>
            <person name="Buchanan P."/>
            <person name="Buyck B."/>
            <person name="Bense V."/>
            <person name="Catcheside P."/>
            <person name="Chovatia M."/>
            <person name="Cooper J."/>
            <person name="Damon W."/>
            <person name="Desjardin D."/>
            <person name="Finy P."/>
            <person name="Geml J."/>
            <person name="Haridas S."/>
            <person name="Hughes K."/>
            <person name="Justo A."/>
            <person name="Karasinski D."/>
            <person name="Kautmanova I."/>
            <person name="Kiss B."/>
            <person name="Kocsube S."/>
            <person name="Kotiranta H."/>
            <person name="LaButti K.M."/>
            <person name="Lechner B.E."/>
            <person name="Liimatainen K."/>
            <person name="Lipzen A."/>
            <person name="Lukacs Z."/>
            <person name="Mihaltcheva S."/>
            <person name="Morgado L.N."/>
            <person name="Niskanen T."/>
            <person name="Noordeloos M.E."/>
            <person name="Ohm R.A."/>
            <person name="Ortiz-Santana B."/>
            <person name="Ovrebo C."/>
            <person name="Racz N."/>
            <person name="Riley R."/>
            <person name="Savchenko A."/>
            <person name="Shiryaev A."/>
            <person name="Soop K."/>
            <person name="Spirin V."/>
            <person name="Szebenyi C."/>
            <person name="Tomsovsky M."/>
            <person name="Tulloss R.E."/>
            <person name="Uehling J."/>
            <person name="Grigoriev I.V."/>
            <person name="Vagvolgyi C."/>
            <person name="Papp T."/>
            <person name="Martin F.M."/>
            <person name="Miettinen O."/>
            <person name="Hibbett D.S."/>
            <person name="Nagy L.G."/>
        </authorList>
    </citation>
    <scope>NUCLEOTIDE SEQUENCE [LARGE SCALE GENOMIC DNA]</scope>
    <source>
        <strain evidence="16 17">CBS 309.79</strain>
    </source>
</reference>
<dbReference type="GO" id="GO:0046872">
    <property type="term" value="F:metal ion binding"/>
    <property type="evidence" value="ECO:0007669"/>
    <property type="project" value="UniProtKB-KW"/>
</dbReference>
<evidence type="ECO:0000313" key="16">
    <source>
        <dbReference type="EMBL" id="TFK99250.1"/>
    </source>
</evidence>
<accession>A0A5C3QFI7</accession>
<dbReference type="Gene3D" id="3.40.390.10">
    <property type="entry name" value="Collagenase (Catalytic Domain)"/>
    <property type="match status" value="1"/>
</dbReference>
<feature type="binding site" evidence="13">
    <location>
        <position position="328"/>
    </location>
    <ligand>
        <name>Zn(2+)</name>
        <dbReference type="ChEBI" id="CHEBI:29105"/>
        <note>catalytic</note>
    </ligand>
</feature>
<dbReference type="EMBL" id="ML178834">
    <property type="protein sequence ID" value="TFK99250.1"/>
    <property type="molecule type" value="Genomic_DNA"/>
</dbReference>
<keyword evidence="6 13" id="KW-0479">Metal-binding</keyword>
<keyword evidence="9 13" id="KW-0862">Zinc</keyword>
<dbReference type="InterPro" id="IPR001384">
    <property type="entry name" value="Peptidase_M35"/>
</dbReference>
<evidence type="ECO:0000313" key="17">
    <source>
        <dbReference type="Proteomes" id="UP000305067"/>
    </source>
</evidence>
<keyword evidence="10 16" id="KW-0482">Metalloprotease</keyword>
<dbReference type="InterPro" id="IPR050414">
    <property type="entry name" value="Fungal_M35_metalloproteases"/>
</dbReference>
<evidence type="ECO:0000256" key="9">
    <source>
        <dbReference type="ARBA" id="ARBA00022833"/>
    </source>
</evidence>